<dbReference type="InterPro" id="IPR024134">
    <property type="entry name" value="SOD_Cu/Zn_/chaperone"/>
</dbReference>
<evidence type="ECO:0000313" key="2">
    <source>
        <dbReference type="EMBL" id="CAE4662732.1"/>
    </source>
</evidence>
<dbReference type="PRINTS" id="PR00068">
    <property type="entry name" value="CUZNDISMTASE"/>
</dbReference>
<evidence type="ECO:0000259" key="1">
    <source>
        <dbReference type="Pfam" id="PF00080"/>
    </source>
</evidence>
<dbReference type="PANTHER" id="PTHR10003">
    <property type="entry name" value="SUPEROXIDE DISMUTASE CU-ZN -RELATED"/>
    <property type="match status" value="1"/>
</dbReference>
<dbReference type="InterPro" id="IPR036423">
    <property type="entry name" value="SOD-like_Cu/Zn_dom_sf"/>
</dbReference>
<dbReference type="GO" id="GO:0005507">
    <property type="term" value="F:copper ion binding"/>
    <property type="evidence" value="ECO:0007669"/>
    <property type="project" value="InterPro"/>
</dbReference>
<dbReference type="SUPFAM" id="SSF49329">
    <property type="entry name" value="Cu,Zn superoxide dismutase-like"/>
    <property type="match status" value="1"/>
</dbReference>
<protein>
    <recommendedName>
        <fullName evidence="1">Superoxide dismutase copper/zinc binding domain-containing protein</fullName>
    </recommendedName>
</protein>
<sequence>MHLGYIIPGCSFVFLYLKINAVRSPFIPTLHSNKHIHAPNVNSHKGKNHGAPEDEECMVGDLGNVITTEDGKTAVHIEDKALKLIGPHSVIGRSIVIHSGEDDCGRGGHELSLTTGNSGARVAAGVIGIAAA</sequence>
<organism evidence="2">
    <name type="scientific">Ditylum brightwellii</name>
    <dbReference type="NCBI Taxonomy" id="49249"/>
    <lineage>
        <taxon>Eukaryota</taxon>
        <taxon>Sar</taxon>
        <taxon>Stramenopiles</taxon>
        <taxon>Ochrophyta</taxon>
        <taxon>Bacillariophyta</taxon>
        <taxon>Mediophyceae</taxon>
        <taxon>Lithodesmiophycidae</taxon>
        <taxon>Lithodesmiales</taxon>
        <taxon>Lithodesmiaceae</taxon>
        <taxon>Ditylum</taxon>
    </lineage>
</organism>
<dbReference type="InterPro" id="IPR001424">
    <property type="entry name" value="SOD_Cu_Zn_dom"/>
</dbReference>
<dbReference type="AlphaFoldDB" id="A0A7S4T1L2"/>
<dbReference type="GO" id="GO:0006801">
    <property type="term" value="P:superoxide metabolic process"/>
    <property type="evidence" value="ECO:0007669"/>
    <property type="project" value="InterPro"/>
</dbReference>
<dbReference type="Gene3D" id="2.60.40.200">
    <property type="entry name" value="Superoxide dismutase, copper/zinc binding domain"/>
    <property type="match status" value="1"/>
</dbReference>
<dbReference type="Pfam" id="PF00080">
    <property type="entry name" value="Sod_Cu"/>
    <property type="match status" value="1"/>
</dbReference>
<proteinExistence type="predicted"/>
<dbReference type="EMBL" id="HBNS01057976">
    <property type="protein sequence ID" value="CAE4662732.1"/>
    <property type="molecule type" value="Transcribed_RNA"/>
</dbReference>
<gene>
    <name evidence="2" type="ORF">DBRI00130_LOCUS41703</name>
</gene>
<reference evidence="2" key="1">
    <citation type="submission" date="2021-01" db="EMBL/GenBank/DDBJ databases">
        <authorList>
            <person name="Corre E."/>
            <person name="Pelletier E."/>
            <person name="Niang G."/>
            <person name="Scheremetjew M."/>
            <person name="Finn R."/>
            <person name="Kale V."/>
            <person name="Holt S."/>
            <person name="Cochrane G."/>
            <person name="Meng A."/>
            <person name="Brown T."/>
            <person name="Cohen L."/>
        </authorList>
    </citation>
    <scope>NUCLEOTIDE SEQUENCE</scope>
    <source>
        <strain evidence="2">GSO104</strain>
    </source>
</reference>
<accession>A0A7S4T1L2</accession>
<feature type="domain" description="Superoxide dismutase copper/zinc binding" evidence="1">
    <location>
        <begin position="41"/>
        <end position="127"/>
    </location>
</feature>
<name>A0A7S4T1L2_9STRA</name>